<proteinExistence type="inferred from homology"/>
<evidence type="ECO:0000256" key="4">
    <source>
        <dbReference type="PIRSR" id="PIRSR601554-1"/>
    </source>
</evidence>
<dbReference type="GO" id="GO:0000272">
    <property type="term" value="P:polysaccharide catabolic process"/>
    <property type="evidence" value="ECO:0007669"/>
    <property type="project" value="UniProtKB-KW"/>
</dbReference>
<comment type="caution">
    <text evidence="7">The sequence shown here is derived from an EMBL/GenBank/DDBJ whole genome shotgun (WGS) entry which is preliminary data.</text>
</comment>
<evidence type="ECO:0000313" key="8">
    <source>
        <dbReference type="Proteomes" id="UP001231189"/>
    </source>
</evidence>
<dbReference type="InterPro" id="IPR001554">
    <property type="entry name" value="Glyco_hydro_14"/>
</dbReference>
<evidence type="ECO:0000256" key="1">
    <source>
        <dbReference type="ARBA" id="ARBA00005652"/>
    </source>
</evidence>
<comment type="similarity">
    <text evidence="1 5">Belongs to the glycosyl hydrolase 14 family.</text>
</comment>
<evidence type="ECO:0000256" key="3">
    <source>
        <dbReference type="ARBA" id="ARBA00023326"/>
    </source>
</evidence>
<evidence type="ECO:0000256" key="5">
    <source>
        <dbReference type="RuleBase" id="RU000509"/>
    </source>
</evidence>
<dbReference type="Proteomes" id="UP001231189">
    <property type="component" value="Unassembled WGS sequence"/>
</dbReference>
<comment type="catalytic activity">
    <reaction evidence="5">
        <text>Hydrolysis of (1-&gt;4)-alpha-D-glucosidic linkages in polysaccharides so as to remove successive maltose units from the non-reducing ends of the chains.</text>
        <dbReference type="EC" id="3.2.1.2"/>
    </reaction>
</comment>
<keyword evidence="5" id="KW-0326">Glycosidase</keyword>
<dbReference type="EMBL" id="JAUUTY010000004">
    <property type="protein sequence ID" value="KAK1650031.1"/>
    <property type="molecule type" value="Genomic_DNA"/>
</dbReference>
<dbReference type="PANTHER" id="PTHR31352">
    <property type="entry name" value="BETA-AMYLASE 1, CHLOROPLASTIC"/>
    <property type="match status" value="1"/>
</dbReference>
<sequence>MEAVLMQQTAAAGPETRRCVGKITLAGHGLGVVRLAATARCGASWGVRARPGLARAQLAAEEKGTEIAGDDDARAMRLFVGLPADVVSCDGAAVSRPRAIRAGLRALKLLGVDGVELPVSWAVAQPGSEERFEWTGYLAVAGMVRDAGLSLRVSLLTHGRGATLPDKVADAATTNTESIADAGAVDDAGATLLDTVADAEADTALPGWVADALAADPDILFTDRSGNRRKECLSFAVDDLPVLAGKSPLQAYEAFFRSFADAFQDFLGSTVTDVTVSLGPDGELRYPSYPPGCDREDGYAGDGEFQCYDKHTLARLKQHADSSGRPLWGLAGPHDAPRYDDPPESSGFFRGSWQTEYGNFFLSWYAGELLAHGDRVLAAASRVFGGKQIELSAKVPFLRRRSRPAEATAGMHGGYGPVAEVFARHDCTVLVSGMMDAVAGSEAEEVLAQIKDACTGHGARIAYENASLVVASDGAGPAGIWGGLLTADRTRPCHFTYQRMGAEFFSPDHWPMFVQFARDLEFTEESHEDDLPADGGQMAPFSGRVEHGAEKEAQLA</sequence>
<feature type="compositionally biased region" description="Basic and acidic residues" evidence="6">
    <location>
        <begin position="544"/>
        <end position="556"/>
    </location>
</feature>
<dbReference type="Pfam" id="PF01373">
    <property type="entry name" value="Glyco_hydro_14"/>
    <property type="match status" value="2"/>
</dbReference>
<keyword evidence="5" id="KW-0378">Hydrolase</keyword>
<keyword evidence="3 5" id="KW-0624">Polysaccharide degradation</keyword>
<organism evidence="7 8">
    <name type="scientific">Lolium multiflorum</name>
    <name type="common">Italian ryegrass</name>
    <name type="synonym">Lolium perenne subsp. multiflorum</name>
    <dbReference type="NCBI Taxonomy" id="4521"/>
    <lineage>
        <taxon>Eukaryota</taxon>
        <taxon>Viridiplantae</taxon>
        <taxon>Streptophyta</taxon>
        <taxon>Embryophyta</taxon>
        <taxon>Tracheophyta</taxon>
        <taxon>Spermatophyta</taxon>
        <taxon>Magnoliopsida</taxon>
        <taxon>Liliopsida</taxon>
        <taxon>Poales</taxon>
        <taxon>Poaceae</taxon>
        <taxon>BOP clade</taxon>
        <taxon>Pooideae</taxon>
        <taxon>Poodae</taxon>
        <taxon>Poeae</taxon>
        <taxon>Poeae Chloroplast Group 2 (Poeae type)</taxon>
        <taxon>Loliodinae</taxon>
        <taxon>Loliinae</taxon>
        <taxon>Lolium</taxon>
    </lineage>
</organism>
<protein>
    <recommendedName>
        <fullName evidence="5">Beta-amylase</fullName>
        <ecNumber evidence="5">3.2.1.2</ecNumber>
    </recommendedName>
</protein>
<dbReference type="PRINTS" id="PR00750">
    <property type="entry name" value="BETAAMYLASE"/>
</dbReference>
<feature type="active site" description="Proton acceptor" evidence="4">
    <location>
        <position position="464"/>
    </location>
</feature>
<keyword evidence="2 5" id="KW-0119">Carbohydrate metabolism</keyword>
<dbReference type="Gene3D" id="3.20.20.80">
    <property type="entry name" value="Glycosidases"/>
    <property type="match status" value="1"/>
</dbReference>
<keyword evidence="8" id="KW-1185">Reference proteome</keyword>
<dbReference type="AlphaFoldDB" id="A0AAD8SD54"/>
<dbReference type="EC" id="3.2.1.2" evidence="5"/>
<dbReference type="GO" id="GO:0016161">
    <property type="term" value="F:beta-amylase activity"/>
    <property type="evidence" value="ECO:0007669"/>
    <property type="project" value="UniProtKB-EC"/>
</dbReference>
<evidence type="ECO:0000313" key="7">
    <source>
        <dbReference type="EMBL" id="KAK1650031.1"/>
    </source>
</evidence>
<feature type="region of interest" description="Disordered" evidence="6">
    <location>
        <begin position="524"/>
        <end position="556"/>
    </location>
</feature>
<name>A0AAD8SD54_LOLMU</name>
<evidence type="ECO:0000256" key="6">
    <source>
        <dbReference type="SAM" id="MobiDB-lite"/>
    </source>
</evidence>
<evidence type="ECO:0000256" key="2">
    <source>
        <dbReference type="ARBA" id="ARBA00023277"/>
    </source>
</evidence>
<dbReference type="SUPFAM" id="SSF51445">
    <property type="entry name" value="(Trans)glycosidases"/>
    <property type="match status" value="1"/>
</dbReference>
<reference evidence="7" key="1">
    <citation type="submission" date="2023-07" db="EMBL/GenBank/DDBJ databases">
        <title>A chromosome-level genome assembly of Lolium multiflorum.</title>
        <authorList>
            <person name="Chen Y."/>
            <person name="Copetti D."/>
            <person name="Kolliker R."/>
            <person name="Studer B."/>
        </authorList>
    </citation>
    <scope>NUCLEOTIDE SEQUENCE</scope>
    <source>
        <strain evidence="7">02402/16</strain>
        <tissue evidence="7">Leaf</tissue>
    </source>
</reference>
<dbReference type="InterPro" id="IPR017853">
    <property type="entry name" value="GH"/>
</dbReference>
<dbReference type="PANTHER" id="PTHR31352:SF32">
    <property type="entry name" value="BETA-AMYLASE"/>
    <property type="match status" value="1"/>
</dbReference>
<feature type="active site" description="Proton donor" evidence="4">
    <location>
        <position position="283"/>
    </location>
</feature>
<gene>
    <name evidence="7" type="ORF">QYE76_067836</name>
</gene>
<accession>A0AAD8SD54</accession>